<dbReference type="Proteomes" id="UP001201812">
    <property type="component" value="Unassembled WGS sequence"/>
</dbReference>
<dbReference type="AlphaFoldDB" id="A0AAD4MHV5"/>
<dbReference type="EMBL" id="JAKKPZ010000442">
    <property type="protein sequence ID" value="KAI1695099.1"/>
    <property type="molecule type" value="Genomic_DNA"/>
</dbReference>
<protein>
    <submittedName>
        <fullName evidence="1">Uncharacterized protein</fullName>
    </submittedName>
</protein>
<name>A0AAD4MHV5_9BILA</name>
<sequence length="175" mass="19249">MSFERLQAIFHYDDKLKLSDYLKTGPQAPYSDYVTFGQEFGPMSKVVTRKTVISSLGITQGVRVSPAGQCIIDHLRAFVKDKKISLNVIGQILKAIAARLLANMLLVVDGKGEASKEMKQVAADVADVLYRPITGSKLVTVDVDPTELPKNHATIIKHATNSELSKDILKLEKPQ</sequence>
<keyword evidence="2" id="KW-1185">Reference proteome</keyword>
<proteinExistence type="predicted"/>
<evidence type="ECO:0000313" key="1">
    <source>
        <dbReference type="EMBL" id="KAI1695099.1"/>
    </source>
</evidence>
<organism evidence="1 2">
    <name type="scientific">Ditylenchus destructor</name>
    <dbReference type="NCBI Taxonomy" id="166010"/>
    <lineage>
        <taxon>Eukaryota</taxon>
        <taxon>Metazoa</taxon>
        <taxon>Ecdysozoa</taxon>
        <taxon>Nematoda</taxon>
        <taxon>Chromadorea</taxon>
        <taxon>Rhabditida</taxon>
        <taxon>Tylenchina</taxon>
        <taxon>Tylenchomorpha</taxon>
        <taxon>Sphaerularioidea</taxon>
        <taxon>Anguinidae</taxon>
        <taxon>Anguininae</taxon>
        <taxon>Ditylenchus</taxon>
    </lineage>
</organism>
<comment type="caution">
    <text evidence="1">The sequence shown here is derived from an EMBL/GenBank/DDBJ whole genome shotgun (WGS) entry which is preliminary data.</text>
</comment>
<evidence type="ECO:0000313" key="2">
    <source>
        <dbReference type="Proteomes" id="UP001201812"/>
    </source>
</evidence>
<gene>
    <name evidence="1" type="ORF">DdX_19771</name>
</gene>
<reference evidence="1" key="1">
    <citation type="submission" date="2022-01" db="EMBL/GenBank/DDBJ databases">
        <title>Genome Sequence Resource for Two Populations of Ditylenchus destructor, the Migratory Endoparasitic Phytonematode.</title>
        <authorList>
            <person name="Zhang H."/>
            <person name="Lin R."/>
            <person name="Xie B."/>
        </authorList>
    </citation>
    <scope>NUCLEOTIDE SEQUENCE</scope>
    <source>
        <strain evidence="1">BazhouSP</strain>
    </source>
</reference>
<accession>A0AAD4MHV5</accession>